<keyword evidence="5" id="KW-1185">Reference proteome</keyword>
<dbReference type="Pfam" id="PF00583">
    <property type="entry name" value="Acetyltransf_1"/>
    <property type="match status" value="1"/>
</dbReference>
<keyword evidence="2" id="KW-0812">Transmembrane</keyword>
<gene>
    <name evidence="4" type="ORF">GSOID_T00000699001</name>
</gene>
<protein>
    <recommendedName>
        <fullName evidence="3">N-acetyltransferase domain-containing protein</fullName>
    </recommendedName>
</protein>
<keyword evidence="1" id="KW-0808">Transferase</keyword>
<dbReference type="AlphaFoldDB" id="E4WSG3"/>
<dbReference type="EMBL" id="FN653015">
    <property type="protein sequence ID" value="CBY20696.1"/>
    <property type="molecule type" value="Genomic_DNA"/>
</dbReference>
<organism evidence="4">
    <name type="scientific">Oikopleura dioica</name>
    <name type="common">Tunicate</name>
    <dbReference type="NCBI Taxonomy" id="34765"/>
    <lineage>
        <taxon>Eukaryota</taxon>
        <taxon>Metazoa</taxon>
        <taxon>Chordata</taxon>
        <taxon>Tunicata</taxon>
        <taxon>Appendicularia</taxon>
        <taxon>Copelata</taxon>
        <taxon>Oikopleuridae</taxon>
        <taxon>Oikopleura</taxon>
    </lineage>
</organism>
<dbReference type="InterPro" id="IPR016181">
    <property type="entry name" value="Acyl_CoA_acyltransferase"/>
</dbReference>
<accession>E4WSG3</accession>
<name>E4WSG3_OIKDI</name>
<evidence type="ECO:0000256" key="2">
    <source>
        <dbReference type="SAM" id="Phobius"/>
    </source>
</evidence>
<dbReference type="PANTHER" id="PTHR13947:SF37">
    <property type="entry name" value="LD18367P"/>
    <property type="match status" value="1"/>
</dbReference>
<sequence length="241" mass="28432">MRVREFHKNDQNAAYEIWKNGMLVHLKSTWRSWILGQTHVKLLFLILPIIHMVRFDFSESPFYENSSTHLFWLLNTAVPCFFLIWLLIWRSDYRIEGYVKNRPDMLDIQNHHGRRFLVAENKDGEIVGTAVYTTKTKITHFKGDKISENSWEIFSMSVKHTARRKGIGRFLLDEIEKLAKKSKVKCLVLDSTTPNIPGNNLYKKFGFDWELDAYKRRQSFFGARAFFLACNSSVIKFVKEI</sequence>
<dbReference type="PANTHER" id="PTHR13947">
    <property type="entry name" value="GNAT FAMILY N-ACETYLTRANSFERASE"/>
    <property type="match status" value="1"/>
</dbReference>
<keyword evidence="2" id="KW-1133">Transmembrane helix</keyword>
<dbReference type="InterPro" id="IPR000182">
    <property type="entry name" value="GNAT_dom"/>
</dbReference>
<dbReference type="GO" id="GO:0008080">
    <property type="term" value="F:N-acetyltransferase activity"/>
    <property type="evidence" value="ECO:0007669"/>
    <property type="project" value="InterPro"/>
</dbReference>
<dbReference type="OrthoDB" id="41532at2759"/>
<feature type="domain" description="N-acetyltransferase" evidence="3">
    <location>
        <begin position="72"/>
        <end position="233"/>
    </location>
</feature>
<reference evidence="4" key="1">
    <citation type="journal article" date="2010" name="Science">
        <title>Plasticity of animal genome architecture unmasked by rapid evolution of a pelagic tunicate.</title>
        <authorList>
            <person name="Denoeud F."/>
            <person name="Henriet S."/>
            <person name="Mungpakdee S."/>
            <person name="Aury J.M."/>
            <person name="Da Silva C."/>
            <person name="Brinkmann H."/>
            <person name="Mikhaleva J."/>
            <person name="Olsen L.C."/>
            <person name="Jubin C."/>
            <person name="Canestro C."/>
            <person name="Bouquet J.M."/>
            <person name="Danks G."/>
            <person name="Poulain J."/>
            <person name="Campsteijn C."/>
            <person name="Adamski M."/>
            <person name="Cross I."/>
            <person name="Yadetie F."/>
            <person name="Muffato M."/>
            <person name="Louis A."/>
            <person name="Butcher S."/>
            <person name="Tsagkogeorga G."/>
            <person name="Konrad A."/>
            <person name="Singh S."/>
            <person name="Jensen M.F."/>
            <person name="Cong E.H."/>
            <person name="Eikeseth-Otteraa H."/>
            <person name="Noel B."/>
            <person name="Anthouard V."/>
            <person name="Porcel B.M."/>
            <person name="Kachouri-Lafond R."/>
            <person name="Nishino A."/>
            <person name="Ugolini M."/>
            <person name="Chourrout P."/>
            <person name="Nishida H."/>
            <person name="Aasland R."/>
            <person name="Huzurbazar S."/>
            <person name="Westhof E."/>
            <person name="Delsuc F."/>
            <person name="Lehrach H."/>
            <person name="Reinhardt R."/>
            <person name="Weissenbach J."/>
            <person name="Roy S.W."/>
            <person name="Artiguenave F."/>
            <person name="Postlethwait J.H."/>
            <person name="Manak J.R."/>
            <person name="Thompson E.M."/>
            <person name="Jaillon O."/>
            <person name="Du Pasquier L."/>
            <person name="Boudinot P."/>
            <person name="Liberles D.A."/>
            <person name="Volff J.N."/>
            <person name="Philippe H."/>
            <person name="Lenhard B."/>
            <person name="Roest Crollius H."/>
            <person name="Wincker P."/>
            <person name="Chourrout D."/>
        </authorList>
    </citation>
    <scope>NUCLEOTIDE SEQUENCE [LARGE SCALE GENOMIC DNA]</scope>
</reference>
<dbReference type="PROSITE" id="PS51186">
    <property type="entry name" value="GNAT"/>
    <property type="match status" value="1"/>
</dbReference>
<evidence type="ECO:0000256" key="1">
    <source>
        <dbReference type="ARBA" id="ARBA00022679"/>
    </source>
</evidence>
<feature type="transmembrane region" description="Helical" evidence="2">
    <location>
        <begin position="32"/>
        <end position="50"/>
    </location>
</feature>
<evidence type="ECO:0000313" key="5">
    <source>
        <dbReference type="Proteomes" id="UP000001307"/>
    </source>
</evidence>
<dbReference type="CDD" id="cd04301">
    <property type="entry name" value="NAT_SF"/>
    <property type="match status" value="1"/>
</dbReference>
<keyword evidence="2" id="KW-0472">Membrane</keyword>
<dbReference type="SUPFAM" id="SSF55729">
    <property type="entry name" value="Acyl-CoA N-acyltransferases (Nat)"/>
    <property type="match status" value="1"/>
</dbReference>
<evidence type="ECO:0000259" key="3">
    <source>
        <dbReference type="PROSITE" id="PS51186"/>
    </source>
</evidence>
<dbReference type="InParanoid" id="E4WSG3"/>
<feature type="transmembrane region" description="Helical" evidence="2">
    <location>
        <begin position="70"/>
        <end position="89"/>
    </location>
</feature>
<dbReference type="InterPro" id="IPR050769">
    <property type="entry name" value="NAT_camello-type"/>
</dbReference>
<evidence type="ECO:0000313" key="4">
    <source>
        <dbReference type="EMBL" id="CBY20696.1"/>
    </source>
</evidence>
<proteinExistence type="predicted"/>
<dbReference type="Proteomes" id="UP000001307">
    <property type="component" value="Unassembled WGS sequence"/>
</dbReference>
<dbReference type="Gene3D" id="3.40.630.30">
    <property type="match status" value="1"/>
</dbReference>